<evidence type="ECO:0000313" key="2">
    <source>
        <dbReference type="Proteomes" id="UP000291289"/>
    </source>
</evidence>
<comment type="caution">
    <text evidence="1">The sequence shown here is derived from an EMBL/GenBank/DDBJ whole genome shotgun (WGS) entry which is preliminary data.</text>
</comment>
<dbReference type="AlphaFoldDB" id="A0A4R0QQQ7"/>
<gene>
    <name evidence="1" type="ORF">EJ419_02170</name>
</gene>
<dbReference type="RefSeq" id="WP_131283289.1">
    <property type="nucleotide sequence ID" value="NZ_RXLP01000008.1"/>
</dbReference>
<accession>A0A4R0QQQ7</accession>
<evidence type="ECO:0000313" key="1">
    <source>
        <dbReference type="EMBL" id="TCD54662.1"/>
    </source>
</evidence>
<dbReference type="EMBL" id="RXLP01000008">
    <property type="protein sequence ID" value="TCD54662.1"/>
    <property type="molecule type" value="Genomic_DNA"/>
</dbReference>
<dbReference type="OrthoDB" id="2229298at2"/>
<sequence length="334" mass="38690">MKKNEYSKEILGNSDELLKVDRNAIDYERLTCITESIGRAFASVSNSIDIKPLSNALEMLGERAKINFDSTILNNITENIKPVIPTPNFLSKLAFNNLNFEAFDSISKELNVFLVSYQESVLKELSEQIKKFAQYENAIREKIIIKNLAENGWVLYYNDSEWTYNIGSKKIESVQSHWIRLLTEDIERAEVIKELKQSEFIPEILIDSMIQSYRSQNYYAAYTLATIIIDGALNRIAEKTYDASRHGNRKVIVGYKTISILNSQIINLSISDYGLMIWLGQFYADTKNFTIDNPNRHMINHGRWEKEISKEAFLKIFNSLLYVEKLLKTRISYE</sequence>
<keyword evidence="2" id="KW-1185">Reference proteome</keyword>
<reference evidence="1 2" key="1">
    <citation type="submission" date="2018-12" db="EMBL/GenBank/DDBJ databases">
        <title>Alloscrdovia theropitheci sp. nov: a novel taxon from the feces of the bleeding-herat monkey (Theropithecus geleda).</title>
        <authorList>
            <person name="Modesto M."/>
        </authorList>
    </citation>
    <scope>NUCLEOTIDE SEQUENCE [LARGE SCALE GENOMIC DNA]</scope>
    <source>
        <strain evidence="1 2">GLDI4/2</strain>
    </source>
</reference>
<proteinExistence type="predicted"/>
<protein>
    <submittedName>
        <fullName evidence="1">Uncharacterized protein</fullName>
    </submittedName>
</protein>
<organism evidence="1 2">
    <name type="scientific">Alloscardovia theropitheci</name>
    <dbReference type="NCBI Taxonomy" id="2496842"/>
    <lineage>
        <taxon>Bacteria</taxon>
        <taxon>Bacillati</taxon>
        <taxon>Actinomycetota</taxon>
        <taxon>Actinomycetes</taxon>
        <taxon>Bifidobacteriales</taxon>
        <taxon>Bifidobacteriaceae</taxon>
        <taxon>Alloscardovia</taxon>
    </lineage>
</organism>
<name>A0A4R0QQQ7_9BIFI</name>
<dbReference type="Proteomes" id="UP000291289">
    <property type="component" value="Unassembled WGS sequence"/>
</dbReference>